<dbReference type="PANTHER" id="PTHR31438">
    <property type="entry name" value="LYSINE N-ACYLTRANSFERASE C17G9.06C-RELATED"/>
    <property type="match status" value="1"/>
</dbReference>
<proteinExistence type="predicted"/>
<evidence type="ECO:0000313" key="3">
    <source>
        <dbReference type="EMBL" id="STZ04933.1"/>
    </source>
</evidence>
<gene>
    <name evidence="3" type="primary">iucB</name>
    <name evidence="3" type="ORF">NCTC10465_02389</name>
</gene>
<keyword evidence="3" id="KW-0012">Acyltransferase</keyword>
<dbReference type="InterPro" id="IPR016181">
    <property type="entry name" value="Acyl_CoA_acyltransferase"/>
</dbReference>
<comment type="pathway">
    <text evidence="1">Siderophore biosynthesis.</text>
</comment>
<dbReference type="AlphaFoldDB" id="A0A378QZP5"/>
<dbReference type="Gene3D" id="3.40.630.30">
    <property type="match status" value="1"/>
</dbReference>
<evidence type="ECO:0000259" key="2">
    <source>
        <dbReference type="SMART" id="SM01006"/>
    </source>
</evidence>
<dbReference type="GO" id="GO:0019290">
    <property type="term" value="P:siderophore biosynthetic process"/>
    <property type="evidence" value="ECO:0007669"/>
    <property type="project" value="InterPro"/>
</dbReference>
<protein>
    <submittedName>
        <fullName evidence="3">N(6)-hydroxylysine O-acetyltransferase</fullName>
        <ecNumber evidence="3">2.3.1.102</ecNumber>
    </submittedName>
</protein>
<dbReference type="SMART" id="SM01006">
    <property type="entry name" value="AlcB"/>
    <property type="match status" value="1"/>
</dbReference>
<name>A0A378QZP5_FAUOS</name>
<dbReference type="InterPro" id="IPR019432">
    <property type="entry name" value="Acyltransferase_MbtK/IucB-like"/>
</dbReference>
<evidence type="ECO:0000313" key="4">
    <source>
        <dbReference type="Proteomes" id="UP000255230"/>
    </source>
</evidence>
<dbReference type="GO" id="GO:0050133">
    <property type="term" value="F:N6-hydroxylysine O-acetyltransferase activity"/>
    <property type="evidence" value="ECO:0007669"/>
    <property type="project" value="UniProtKB-EC"/>
</dbReference>
<evidence type="ECO:0000256" key="1">
    <source>
        <dbReference type="ARBA" id="ARBA00004924"/>
    </source>
</evidence>
<dbReference type="Proteomes" id="UP000255230">
    <property type="component" value="Unassembled WGS sequence"/>
</dbReference>
<dbReference type="EC" id="2.3.1.102" evidence="3"/>
<feature type="domain" description="Acyltransferase MbtK/IucB-like conserved" evidence="2">
    <location>
        <begin position="43"/>
        <end position="90"/>
    </location>
</feature>
<dbReference type="Pfam" id="PF13523">
    <property type="entry name" value="Acetyltransf_8"/>
    <property type="match status" value="1"/>
</dbReference>
<reference evidence="3 4" key="1">
    <citation type="submission" date="2018-06" db="EMBL/GenBank/DDBJ databases">
        <authorList>
            <consortium name="Pathogen Informatics"/>
            <person name="Doyle S."/>
        </authorList>
    </citation>
    <scope>NUCLEOTIDE SEQUENCE [LARGE SCALE GENOMIC DNA]</scope>
    <source>
        <strain evidence="3 4">NCTC10465</strain>
    </source>
</reference>
<keyword evidence="3" id="KW-0808">Transferase</keyword>
<dbReference type="GO" id="GO:0016410">
    <property type="term" value="F:N-acyltransferase activity"/>
    <property type="evidence" value="ECO:0007669"/>
    <property type="project" value="TreeGrafter"/>
</dbReference>
<dbReference type="EMBL" id="UGPY01000004">
    <property type="protein sequence ID" value="STZ04933.1"/>
    <property type="molecule type" value="Genomic_DNA"/>
</dbReference>
<organism evidence="3 4">
    <name type="scientific">Faucicola osloensis</name>
    <name type="common">Moraxella osloensis</name>
    <dbReference type="NCBI Taxonomy" id="34062"/>
    <lineage>
        <taxon>Bacteria</taxon>
        <taxon>Pseudomonadati</taxon>
        <taxon>Pseudomonadota</taxon>
        <taxon>Gammaproteobacteria</taxon>
        <taxon>Moraxellales</taxon>
        <taxon>Moraxellaceae</taxon>
        <taxon>Faucicola</taxon>
    </lineage>
</organism>
<sequence>MIPVYQMPFDLKQLCTYLEKTTLSRTLPNEYAYQEQGTHFSLREVSYPDDMVLLYHWMNMPHIIPQWQLNKSLKDLSVYFEKMLADDHHRLYLVGIDGAWVGYTEIYEGARDRLAGYYEADKDDLGWHLLLAESKAYGQGYLRSIVRMLTFFIFEHSHAKKVVGEPDATVKPYEAVAQELLYEPQYLIEMPEKKAMLYFCFRHPFLDKFASYQNANV</sequence>
<keyword evidence="4" id="KW-1185">Reference proteome</keyword>
<accession>A0A378QZP5</accession>
<dbReference type="SUPFAM" id="SSF55729">
    <property type="entry name" value="Acyl-CoA N-acyltransferases (Nat)"/>
    <property type="match status" value="1"/>
</dbReference>
<dbReference type="PANTHER" id="PTHR31438:SF1">
    <property type="entry name" value="LYSINE N-ACYLTRANSFERASE C17G9.06C-RELATED"/>
    <property type="match status" value="1"/>
</dbReference>